<dbReference type="AlphaFoldDB" id="A0A2P6R9G6"/>
<dbReference type="STRING" id="74649.A0A2P6R9G6"/>
<proteinExistence type="predicted"/>
<dbReference type="Gramene" id="PRQ43051">
    <property type="protein sequence ID" value="PRQ43051"/>
    <property type="gene ID" value="RchiOBHm_Chr3g0464231"/>
</dbReference>
<accession>A0A2P6R9G6</accession>
<dbReference type="PANTHER" id="PTHR33649:SF4">
    <property type="entry name" value="PAR1 PROTEIN"/>
    <property type="match status" value="1"/>
</dbReference>
<keyword evidence="3" id="KW-1185">Reference proteome</keyword>
<organism evidence="2 3">
    <name type="scientific">Rosa chinensis</name>
    <name type="common">China rose</name>
    <dbReference type="NCBI Taxonomy" id="74649"/>
    <lineage>
        <taxon>Eukaryota</taxon>
        <taxon>Viridiplantae</taxon>
        <taxon>Streptophyta</taxon>
        <taxon>Embryophyta</taxon>
        <taxon>Tracheophyta</taxon>
        <taxon>Spermatophyta</taxon>
        <taxon>Magnoliopsida</taxon>
        <taxon>eudicotyledons</taxon>
        <taxon>Gunneridae</taxon>
        <taxon>Pentapetalae</taxon>
        <taxon>rosids</taxon>
        <taxon>fabids</taxon>
        <taxon>Rosales</taxon>
        <taxon>Rosaceae</taxon>
        <taxon>Rosoideae</taxon>
        <taxon>Rosoideae incertae sedis</taxon>
        <taxon>Rosa</taxon>
    </lineage>
</organism>
<keyword evidence="1" id="KW-1133">Transmembrane helix</keyword>
<comment type="caution">
    <text evidence="2">The sequence shown here is derived from an EMBL/GenBank/DDBJ whole genome shotgun (WGS) entry which is preliminary data.</text>
</comment>
<keyword evidence="1" id="KW-0812">Transmembrane</keyword>
<evidence type="ECO:0000313" key="3">
    <source>
        <dbReference type="Proteomes" id="UP000238479"/>
    </source>
</evidence>
<sequence>MDKQCRTSEVVVDKMAEYIETDECVKACGVDRDAVGISSDAFLEPHFLNKLCTRDCYEKCSNLVELYLNLAAGEGVFLPYLCVRQRSEPHRTKSSSAVSGPASEQVEAGGGPITKLVQSVCLCICILNTLSGFLQIISFQILVTGMNFVGKKQGRNTSKIRATGKVGSQLLFHTYQSYMSSPNSYILQWSTYS</sequence>
<dbReference type="InterPro" id="IPR009489">
    <property type="entry name" value="PAR1"/>
</dbReference>
<evidence type="ECO:0008006" key="4">
    <source>
        <dbReference type="Google" id="ProtNLM"/>
    </source>
</evidence>
<dbReference type="Pfam" id="PF06521">
    <property type="entry name" value="PAR1"/>
    <property type="match status" value="1"/>
</dbReference>
<evidence type="ECO:0000256" key="1">
    <source>
        <dbReference type="SAM" id="Phobius"/>
    </source>
</evidence>
<name>A0A2P6R9G6_ROSCH</name>
<keyword evidence="1" id="KW-0472">Membrane</keyword>
<dbReference type="PANTHER" id="PTHR33649">
    <property type="entry name" value="PAR1 PROTEIN"/>
    <property type="match status" value="1"/>
</dbReference>
<dbReference type="EMBL" id="PDCK01000041">
    <property type="protein sequence ID" value="PRQ43051.1"/>
    <property type="molecule type" value="Genomic_DNA"/>
</dbReference>
<evidence type="ECO:0000313" key="2">
    <source>
        <dbReference type="EMBL" id="PRQ43051.1"/>
    </source>
</evidence>
<gene>
    <name evidence="2" type="ORF">RchiOBHm_Chr3g0464231</name>
</gene>
<dbReference type="Proteomes" id="UP000238479">
    <property type="component" value="Chromosome 3"/>
</dbReference>
<reference evidence="2 3" key="1">
    <citation type="journal article" date="2018" name="Nat. Genet.">
        <title>The Rosa genome provides new insights in the design of modern roses.</title>
        <authorList>
            <person name="Bendahmane M."/>
        </authorList>
    </citation>
    <scope>NUCLEOTIDE SEQUENCE [LARGE SCALE GENOMIC DNA]</scope>
    <source>
        <strain evidence="3">cv. Old Blush</strain>
    </source>
</reference>
<feature type="transmembrane region" description="Helical" evidence="1">
    <location>
        <begin position="126"/>
        <end position="149"/>
    </location>
</feature>
<protein>
    <recommendedName>
        <fullName evidence="4">PAR1 protein</fullName>
    </recommendedName>
</protein>